<feature type="transmembrane region" description="Helical" evidence="6">
    <location>
        <begin position="764"/>
        <end position="787"/>
    </location>
</feature>
<evidence type="ECO:0000256" key="1">
    <source>
        <dbReference type="ARBA" id="ARBA00004651"/>
    </source>
</evidence>
<dbReference type="Pfam" id="PF02687">
    <property type="entry name" value="FtsX"/>
    <property type="match status" value="2"/>
</dbReference>
<feature type="domain" description="MacB-like periplasmic core" evidence="8">
    <location>
        <begin position="433"/>
        <end position="642"/>
    </location>
</feature>
<evidence type="ECO:0000256" key="6">
    <source>
        <dbReference type="SAM" id="Phobius"/>
    </source>
</evidence>
<evidence type="ECO:0000256" key="4">
    <source>
        <dbReference type="ARBA" id="ARBA00022989"/>
    </source>
</evidence>
<protein>
    <submittedName>
        <fullName evidence="9">ABC transporter permease</fullName>
    </submittedName>
</protein>
<evidence type="ECO:0000259" key="8">
    <source>
        <dbReference type="Pfam" id="PF12704"/>
    </source>
</evidence>
<feature type="domain" description="ABC3 transporter permease C-terminal" evidence="7">
    <location>
        <begin position="288"/>
        <end position="402"/>
    </location>
</feature>
<evidence type="ECO:0000256" key="3">
    <source>
        <dbReference type="ARBA" id="ARBA00022692"/>
    </source>
</evidence>
<organism evidence="9 10">
    <name type="scientific">Sphingobacterium suaedae</name>
    <dbReference type="NCBI Taxonomy" id="1686402"/>
    <lineage>
        <taxon>Bacteria</taxon>
        <taxon>Pseudomonadati</taxon>
        <taxon>Bacteroidota</taxon>
        <taxon>Sphingobacteriia</taxon>
        <taxon>Sphingobacteriales</taxon>
        <taxon>Sphingobacteriaceae</taxon>
        <taxon>Sphingobacterium</taxon>
    </lineage>
</organism>
<feature type="transmembrane region" description="Helical" evidence="6">
    <location>
        <begin position="375"/>
        <end position="398"/>
    </location>
</feature>
<name>A0ABW5KK25_9SPHI</name>
<feature type="transmembrane region" description="Helical" evidence="6">
    <location>
        <begin position="21"/>
        <end position="42"/>
    </location>
</feature>
<keyword evidence="5 6" id="KW-0472">Membrane</keyword>
<feature type="transmembrane region" description="Helical" evidence="6">
    <location>
        <begin position="730"/>
        <end position="749"/>
    </location>
</feature>
<evidence type="ECO:0000259" key="7">
    <source>
        <dbReference type="Pfam" id="PF02687"/>
    </source>
</evidence>
<keyword evidence="3 6" id="KW-0812">Transmembrane</keyword>
<feature type="domain" description="ABC3 transporter permease C-terminal" evidence="7">
    <location>
        <begin position="683"/>
        <end position="794"/>
    </location>
</feature>
<feature type="transmembrane region" description="Helical" evidence="6">
    <location>
        <begin position="682"/>
        <end position="704"/>
    </location>
</feature>
<feature type="transmembrane region" description="Helical" evidence="6">
    <location>
        <begin position="425"/>
        <end position="444"/>
    </location>
</feature>
<dbReference type="Pfam" id="PF12704">
    <property type="entry name" value="MacB_PCD"/>
    <property type="match status" value="2"/>
</dbReference>
<dbReference type="RefSeq" id="WP_380903745.1">
    <property type="nucleotide sequence ID" value="NZ_JBHUEG010000001.1"/>
</dbReference>
<accession>A0ABW5KK25</accession>
<keyword evidence="10" id="KW-1185">Reference proteome</keyword>
<keyword evidence="4 6" id="KW-1133">Transmembrane helix</keyword>
<dbReference type="PANTHER" id="PTHR30572:SF18">
    <property type="entry name" value="ABC-TYPE MACROLIDE FAMILY EXPORT SYSTEM PERMEASE COMPONENT 2"/>
    <property type="match status" value="1"/>
</dbReference>
<evidence type="ECO:0000256" key="2">
    <source>
        <dbReference type="ARBA" id="ARBA00022475"/>
    </source>
</evidence>
<sequence length="801" mass="89331">MIKNQIKIAWRSIFKRKFHSFINLAGLVCSLAFVLLIGAYIWQTYQVNSSLRHKDRQYALQSSYKEAGMGLDLTTVGALPRALKEEYPHLVANYYRIDGLTCIVSNGTNVHEENVSLGDASLLGMFGFELLGGNVQTALSSPFSVVLKASMAMKYFGRTDVVGQRLTIRNFAGNKHEFTVTGILKPTEANTVMELMPAMRAGVFIPLSNEDFFGRDVDNWANLWIASFVELQEGVRPEQLEEPIHSLLTKHADERVAASLQPLLKPLQTYYLDDNNGAIRQLIRTLGITATFLLLMAVINFVNFTIGQSVSRLKEVGVRTIMGSNKKQLVSQLLTEYTCMVALAGVLALVLYPLLSHLFAGIMAQALPALWDLPLSFFAAFTGGVLLLGLLSGLYPALKLASNPLLASIQNQLANFGGKHHLRRALLFLQFVVAIVVWIASIVISKQVDTFVDGHLGYNKDYLLTVQVPRDWSTQGLSHMEHIRQEFSRLSQVQDISLSYGVPGSLGGGVQQVRKYGAEQPIDALLITSDQFFASTYQIPVVAGHFFTRRRQDRLSDNQVVINKKAALAFGYSEAEQALGQQISLFDNQYIGKIAGITEDFFANSMHTESPAVVWLPVTASNQYRFLSIRLRPGSMHQAITELETHWKRLMPDAPFEIQFMDDTIQQMYTTERQLLRASQTATAVCIFIVALGVIGLTTLALNLRMKEIGIRKVLGASLSDLVQLFGKEFYIVFALALSVSLPLTWILMKDWLMNYAVRMELSGMIFLTPIIGILLLLLSIITIIIIRSTKVNPIRHLRNE</sequence>
<evidence type="ECO:0000313" key="10">
    <source>
        <dbReference type="Proteomes" id="UP001597545"/>
    </source>
</evidence>
<gene>
    <name evidence="9" type="ORF">ACFSR5_11190</name>
</gene>
<feature type="transmembrane region" description="Helical" evidence="6">
    <location>
        <begin position="334"/>
        <end position="355"/>
    </location>
</feature>
<comment type="subcellular location">
    <subcellularLocation>
        <location evidence="1">Cell membrane</location>
        <topology evidence="1">Multi-pass membrane protein</topology>
    </subcellularLocation>
</comment>
<keyword evidence="2" id="KW-1003">Cell membrane</keyword>
<reference evidence="10" key="1">
    <citation type="journal article" date="2019" name="Int. J. Syst. Evol. Microbiol.">
        <title>The Global Catalogue of Microorganisms (GCM) 10K type strain sequencing project: providing services to taxonomists for standard genome sequencing and annotation.</title>
        <authorList>
            <consortium name="The Broad Institute Genomics Platform"/>
            <consortium name="The Broad Institute Genome Sequencing Center for Infectious Disease"/>
            <person name="Wu L."/>
            <person name="Ma J."/>
        </authorList>
    </citation>
    <scope>NUCLEOTIDE SEQUENCE [LARGE SCALE GENOMIC DNA]</scope>
    <source>
        <strain evidence="10">KCTC 42662</strain>
    </source>
</reference>
<dbReference type="InterPro" id="IPR050250">
    <property type="entry name" value="Macrolide_Exporter_MacB"/>
</dbReference>
<feature type="transmembrane region" description="Helical" evidence="6">
    <location>
        <begin position="282"/>
        <end position="304"/>
    </location>
</feature>
<dbReference type="Proteomes" id="UP001597545">
    <property type="component" value="Unassembled WGS sequence"/>
</dbReference>
<dbReference type="EMBL" id="JBHULR010000004">
    <property type="protein sequence ID" value="MFD2548210.1"/>
    <property type="molecule type" value="Genomic_DNA"/>
</dbReference>
<dbReference type="PANTHER" id="PTHR30572">
    <property type="entry name" value="MEMBRANE COMPONENT OF TRANSPORTER-RELATED"/>
    <property type="match status" value="1"/>
</dbReference>
<feature type="domain" description="MacB-like periplasmic core" evidence="8">
    <location>
        <begin position="20"/>
        <end position="244"/>
    </location>
</feature>
<evidence type="ECO:0000313" key="9">
    <source>
        <dbReference type="EMBL" id="MFD2548210.1"/>
    </source>
</evidence>
<comment type="caution">
    <text evidence="9">The sequence shown here is derived from an EMBL/GenBank/DDBJ whole genome shotgun (WGS) entry which is preliminary data.</text>
</comment>
<dbReference type="InterPro" id="IPR003838">
    <property type="entry name" value="ABC3_permease_C"/>
</dbReference>
<evidence type="ECO:0000256" key="5">
    <source>
        <dbReference type="ARBA" id="ARBA00023136"/>
    </source>
</evidence>
<dbReference type="InterPro" id="IPR025857">
    <property type="entry name" value="MacB_PCD"/>
</dbReference>
<proteinExistence type="predicted"/>